<sequence>MFDLEKVKNLTSTELKVYEYFLQYTALAVDGSVREIAKATHVSPATVTRVVTKLGFLNIWELKLFLKKNMNRKSNQTFYEPTAIVEEFFKRSLTSEYEMQIKEAVKVILDSELTFFFGIGTSGDIAAYAARQFANLGISAFHIQDSSYPFHLMTKKYEKFVIIICSVTGETISLIEKVEAMKKLNSKIISITNTSHNTLARLSDVNLAYHLTEEIVDKGYNINITSQIPVVFLLETLARRTYERQNK</sequence>
<dbReference type="GO" id="GO:1901135">
    <property type="term" value="P:carbohydrate derivative metabolic process"/>
    <property type="evidence" value="ECO:0007669"/>
    <property type="project" value="InterPro"/>
</dbReference>
<evidence type="ECO:0000256" key="1">
    <source>
        <dbReference type="ARBA" id="ARBA00023015"/>
    </source>
</evidence>
<keyword evidence="3" id="KW-0804">Transcription</keyword>
<dbReference type="GO" id="GO:0003700">
    <property type="term" value="F:DNA-binding transcription factor activity"/>
    <property type="evidence" value="ECO:0007669"/>
    <property type="project" value="InterPro"/>
</dbReference>
<dbReference type="PANTHER" id="PTHR30514">
    <property type="entry name" value="GLUCOKINASE"/>
    <property type="match status" value="1"/>
</dbReference>
<evidence type="ECO:0000259" key="5">
    <source>
        <dbReference type="PROSITE" id="PS51464"/>
    </source>
</evidence>
<dbReference type="KEGG" id="jeh:EJN90_05030"/>
<dbReference type="PROSITE" id="PS51071">
    <property type="entry name" value="HTH_RPIR"/>
    <property type="match status" value="1"/>
</dbReference>
<evidence type="ECO:0000256" key="3">
    <source>
        <dbReference type="ARBA" id="ARBA00023163"/>
    </source>
</evidence>
<dbReference type="PROSITE" id="PS51464">
    <property type="entry name" value="SIS"/>
    <property type="match status" value="1"/>
</dbReference>
<dbReference type="Pfam" id="PF01380">
    <property type="entry name" value="SIS"/>
    <property type="match status" value="1"/>
</dbReference>
<name>A0A3Q9BLM4_9LACT</name>
<dbReference type="GO" id="GO:0097367">
    <property type="term" value="F:carbohydrate derivative binding"/>
    <property type="evidence" value="ECO:0007669"/>
    <property type="project" value="InterPro"/>
</dbReference>
<dbReference type="AlphaFoldDB" id="A0A3Q9BLM4"/>
<feature type="domain" description="SIS" evidence="5">
    <location>
        <begin position="104"/>
        <end position="247"/>
    </location>
</feature>
<dbReference type="InterPro" id="IPR009057">
    <property type="entry name" value="Homeodomain-like_sf"/>
</dbReference>
<evidence type="ECO:0000313" key="6">
    <source>
        <dbReference type="EMBL" id="AZP04081.1"/>
    </source>
</evidence>
<dbReference type="InterPro" id="IPR001347">
    <property type="entry name" value="SIS_dom"/>
</dbReference>
<proteinExistence type="predicted"/>
<dbReference type="Gene3D" id="1.10.10.10">
    <property type="entry name" value="Winged helix-like DNA-binding domain superfamily/Winged helix DNA-binding domain"/>
    <property type="match status" value="1"/>
</dbReference>
<dbReference type="RefSeq" id="WP_126109158.1">
    <property type="nucleotide sequence ID" value="NZ_CP034465.1"/>
</dbReference>
<dbReference type="Pfam" id="PF01418">
    <property type="entry name" value="HTH_6"/>
    <property type="match status" value="1"/>
</dbReference>
<accession>A0A3Q9BLM4</accession>
<dbReference type="GO" id="GO:0003677">
    <property type="term" value="F:DNA binding"/>
    <property type="evidence" value="ECO:0007669"/>
    <property type="project" value="UniProtKB-KW"/>
</dbReference>
<dbReference type="SUPFAM" id="SSF46689">
    <property type="entry name" value="Homeodomain-like"/>
    <property type="match status" value="1"/>
</dbReference>
<keyword evidence="1" id="KW-0805">Transcription regulation</keyword>
<dbReference type="SUPFAM" id="SSF53697">
    <property type="entry name" value="SIS domain"/>
    <property type="match status" value="1"/>
</dbReference>
<evidence type="ECO:0000256" key="2">
    <source>
        <dbReference type="ARBA" id="ARBA00023125"/>
    </source>
</evidence>
<dbReference type="Proteomes" id="UP000273326">
    <property type="component" value="Chromosome"/>
</dbReference>
<dbReference type="InterPro" id="IPR000281">
    <property type="entry name" value="HTH_RpiR"/>
</dbReference>
<dbReference type="InterPro" id="IPR036388">
    <property type="entry name" value="WH-like_DNA-bd_sf"/>
</dbReference>
<dbReference type="PANTHER" id="PTHR30514:SF1">
    <property type="entry name" value="HTH-TYPE TRANSCRIPTIONAL REGULATOR HEXR-RELATED"/>
    <property type="match status" value="1"/>
</dbReference>
<protein>
    <submittedName>
        <fullName evidence="6">MurR/RpiR family transcriptional regulator</fullName>
    </submittedName>
</protein>
<feature type="domain" description="HTH rpiR-type" evidence="4">
    <location>
        <begin position="1"/>
        <end position="73"/>
    </location>
</feature>
<reference evidence="7" key="1">
    <citation type="submission" date="2018-12" db="EMBL/GenBank/DDBJ databases">
        <title>Complete genome sequencing of Jeotgalibaca sp. H21T32.</title>
        <authorList>
            <person name="Bae J.-W."/>
            <person name="Lee S.-Y."/>
        </authorList>
    </citation>
    <scope>NUCLEOTIDE SEQUENCE [LARGE SCALE GENOMIC DNA]</scope>
    <source>
        <strain evidence="7">H21T32</strain>
    </source>
</reference>
<dbReference type="InterPro" id="IPR035472">
    <property type="entry name" value="RpiR-like_SIS"/>
</dbReference>
<dbReference type="InterPro" id="IPR047640">
    <property type="entry name" value="RpiR-like"/>
</dbReference>
<keyword evidence="7" id="KW-1185">Reference proteome</keyword>
<dbReference type="InterPro" id="IPR046348">
    <property type="entry name" value="SIS_dom_sf"/>
</dbReference>
<evidence type="ECO:0000313" key="7">
    <source>
        <dbReference type="Proteomes" id="UP000273326"/>
    </source>
</evidence>
<organism evidence="6 7">
    <name type="scientific">Jeotgalibaca ciconiae</name>
    <dbReference type="NCBI Taxonomy" id="2496265"/>
    <lineage>
        <taxon>Bacteria</taxon>
        <taxon>Bacillati</taxon>
        <taxon>Bacillota</taxon>
        <taxon>Bacilli</taxon>
        <taxon>Lactobacillales</taxon>
        <taxon>Carnobacteriaceae</taxon>
        <taxon>Jeotgalibaca</taxon>
    </lineage>
</organism>
<dbReference type="OrthoDB" id="1648815at2"/>
<dbReference type="Gene3D" id="3.40.50.10490">
    <property type="entry name" value="Glucose-6-phosphate isomerase like protein, domain 1"/>
    <property type="match status" value="1"/>
</dbReference>
<keyword evidence="2" id="KW-0238">DNA-binding</keyword>
<dbReference type="CDD" id="cd05013">
    <property type="entry name" value="SIS_RpiR"/>
    <property type="match status" value="1"/>
</dbReference>
<gene>
    <name evidence="6" type="ORF">EJN90_05030</name>
</gene>
<evidence type="ECO:0000259" key="4">
    <source>
        <dbReference type="PROSITE" id="PS51071"/>
    </source>
</evidence>
<dbReference type="EMBL" id="CP034465">
    <property type="protein sequence ID" value="AZP04081.1"/>
    <property type="molecule type" value="Genomic_DNA"/>
</dbReference>